<evidence type="ECO:0000313" key="3">
    <source>
        <dbReference type="Proteomes" id="UP000292302"/>
    </source>
</evidence>
<name>A0A4Q9QQQ1_9GAMM</name>
<dbReference type="PANTHER" id="PTHR33164:SF105">
    <property type="entry name" value="TRANSCRIPTIONAL REPRESSOR PROTEIN-RELATED"/>
    <property type="match status" value="1"/>
</dbReference>
<dbReference type="PANTHER" id="PTHR33164">
    <property type="entry name" value="TRANSCRIPTIONAL REGULATOR, MARR FAMILY"/>
    <property type="match status" value="1"/>
</dbReference>
<comment type="caution">
    <text evidence="2">The sequence shown here is derived from an EMBL/GenBank/DDBJ whole genome shotgun (WGS) entry which is preliminary data.</text>
</comment>
<keyword evidence="3" id="KW-1185">Reference proteome</keyword>
<dbReference type="Proteomes" id="UP000292302">
    <property type="component" value="Unassembled WGS sequence"/>
</dbReference>
<dbReference type="OrthoDB" id="120080at2"/>
<dbReference type="GO" id="GO:0006950">
    <property type="term" value="P:response to stress"/>
    <property type="evidence" value="ECO:0007669"/>
    <property type="project" value="TreeGrafter"/>
</dbReference>
<reference evidence="2 3" key="1">
    <citation type="submission" date="2018-06" db="EMBL/GenBank/DDBJ databases">
        <title>Three novel Pseudomonas species isolated from symptomatic oak.</title>
        <authorList>
            <person name="Bueno-Gonzalez V."/>
            <person name="Brady C."/>
        </authorList>
    </citation>
    <scope>NUCLEOTIDE SEQUENCE [LARGE SCALE GENOMIC DNA]</scope>
    <source>
        <strain evidence="2 3">P9A</strain>
    </source>
</reference>
<accession>A0A4Q9QQQ1</accession>
<feature type="domain" description="HTH marR-type" evidence="1">
    <location>
        <begin position="4"/>
        <end position="135"/>
    </location>
</feature>
<dbReference type="Gene3D" id="1.10.10.10">
    <property type="entry name" value="Winged helix-like DNA-binding domain superfamily/Winged helix DNA-binding domain"/>
    <property type="match status" value="1"/>
</dbReference>
<dbReference type="PRINTS" id="PR00598">
    <property type="entry name" value="HTHMARR"/>
</dbReference>
<dbReference type="InterPro" id="IPR000835">
    <property type="entry name" value="HTH_MarR-typ"/>
</dbReference>
<dbReference type="SUPFAM" id="SSF46785">
    <property type="entry name" value="Winged helix' DNA-binding domain"/>
    <property type="match status" value="1"/>
</dbReference>
<protein>
    <submittedName>
        <fullName evidence="2">MarR family transcriptional regulator</fullName>
    </submittedName>
</protein>
<dbReference type="SMART" id="SM00347">
    <property type="entry name" value="HTH_MARR"/>
    <property type="match status" value="1"/>
</dbReference>
<organism evidence="2 3">
    <name type="scientific">Phytopseudomonas daroniae</name>
    <dbReference type="NCBI Taxonomy" id="2487519"/>
    <lineage>
        <taxon>Bacteria</taxon>
        <taxon>Pseudomonadati</taxon>
        <taxon>Pseudomonadota</taxon>
        <taxon>Gammaproteobacteria</taxon>
        <taxon>Pseudomonadales</taxon>
        <taxon>Pseudomonadaceae</taxon>
        <taxon>Phytopseudomonas</taxon>
    </lineage>
</organism>
<dbReference type="Pfam" id="PF12802">
    <property type="entry name" value="MarR_2"/>
    <property type="match status" value="1"/>
</dbReference>
<dbReference type="GO" id="GO:0003700">
    <property type="term" value="F:DNA-binding transcription factor activity"/>
    <property type="evidence" value="ECO:0007669"/>
    <property type="project" value="InterPro"/>
</dbReference>
<dbReference type="EMBL" id="QJUI01000004">
    <property type="protein sequence ID" value="TBU82186.1"/>
    <property type="molecule type" value="Genomic_DNA"/>
</dbReference>
<dbReference type="RefSeq" id="WP_131179242.1">
    <property type="nucleotide sequence ID" value="NZ_QJUI01000004.1"/>
</dbReference>
<dbReference type="InterPro" id="IPR036390">
    <property type="entry name" value="WH_DNA-bd_sf"/>
</dbReference>
<evidence type="ECO:0000259" key="1">
    <source>
        <dbReference type="PROSITE" id="PS50995"/>
    </source>
</evidence>
<dbReference type="InterPro" id="IPR039422">
    <property type="entry name" value="MarR/SlyA-like"/>
</dbReference>
<dbReference type="PROSITE" id="PS50995">
    <property type="entry name" value="HTH_MARR_2"/>
    <property type="match status" value="1"/>
</dbReference>
<evidence type="ECO:0000313" key="2">
    <source>
        <dbReference type="EMBL" id="TBU82186.1"/>
    </source>
</evidence>
<proteinExistence type="predicted"/>
<dbReference type="AlphaFoldDB" id="A0A4Q9QQQ1"/>
<gene>
    <name evidence="2" type="ORF">DNK06_05745</name>
</gene>
<sequence length="144" mass="15965">MLPTECLCTRLRRASRGVSKLYDDALSDVGLNVAQYSLLKHLQRLDKPSITDLADAMGLERSTLGRNLRVLEGRGVVVLQEGADQRNRLVELTAPGQQLLTEALGAWQTVQVQLKQRLQPRHMEALDELLASLDCQGSDHLPPT</sequence>
<dbReference type="InterPro" id="IPR036388">
    <property type="entry name" value="WH-like_DNA-bd_sf"/>
</dbReference>